<dbReference type="EMBL" id="NPHW01005565">
    <property type="protein sequence ID" value="OXV06644.1"/>
    <property type="molecule type" value="Genomic_DNA"/>
</dbReference>
<evidence type="ECO:0000313" key="3">
    <source>
        <dbReference type="Proteomes" id="UP000243515"/>
    </source>
</evidence>
<organism evidence="2 3">
    <name type="scientific">Elaphomyces granulatus</name>
    <dbReference type="NCBI Taxonomy" id="519963"/>
    <lineage>
        <taxon>Eukaryota</taxon>
        <taxon>Fungi</taxon>
        <taxon>Dikarya</taxon>
        <taxon>Ascomycota</taxon>
        <taxon>Pezizomycotina</taxon>
        <taxon>Eurotiomycetes</taxon>
        <taxon>Eurotiomycetidae</taxon>
        <taxon>Eurotiales</taxon>
        <taxon>Elaphomycetaceae</taxon>
        <taxon>Elaphomyces</taxon>
    </lineage>
</organism>
<protein>
    <submittedName>
        <fullName evidence="2">Uncharacterized protein</fullName>
    </submittedName>
</protein>
<reference evidence="2 3" key="1">
    <citation type="journal article" date="2015" name="Environ. Microbiol.">
        <title>Metagenome sequence of Elaphomyces granulatus from sporocarp tissue reveals Ascomycota ectomycorrhizal fingerprints of genome expansion and a Proteobacteria-rich microbiome.</title>
        <authorList>
            <person name="Quandt C.A."/>
            <person name="Kohler A."/>
            <person name="Hesse C.N."/>
            <person name="Sharpton T.J."/>
            <person name="Martin F."/>
            <person name="Spatafora J.W."/>
        </authorList>
    </citation>
    <scope>NUCLEOTIDE SEQUENCE [LARGE SCALE GENOMIC DNA]</scope>
    <source>
        <strain evidence="2 3">OSC145934</strain>
    </source>
</reference>
<dbReference type="OrthoDB" id="4509278at2759"/>
<comment type="caution">
    <text evidence="2">The sequence shown here is derived from an EMBL/GenBank/DDBJ whole genome shotgun (WGS) entry which is preliminary data.</text>
</comment>
<keyword evidence="3" id="KW-1185">Reference proteome</keyword>
<evidence type="ECO:0000256" key="1">
    <source>
        <dbReference type="SAM" id="SignalP"/>
    </source>
</evidence>
<gene>
    <name evidence="2" type="ORF">Egran_05588</name>
</gene>
<evidence type="ECO:0000313" key="2">
    <source>
        <dbReference type="EMBL" id="OXV06644.1"/>
    </source>
</evidence>
<keyword evidence="1" id="KW-0732">Signal</keyword>
<feature type="chain" id="PRO_5012263227" evidence="1">
    <location>
        <begin position="20"/>
        <end position="39"/>
    </location>
</feature>
<sequence length="39" mass="4129">MKASIVSTIVATLLAASSAAPVDTSRQFEVSVKFFDPNE</sequence>
<feature type="non-terminal residue" evidence="2">
    <location>
        <position position="39"/>
    </location>
</feature>
<feature type="signal peptide" evidence="1">
    <location>
        <begin position="1"/>
        <end position="19"/>
    </location>
</feature>
<name>A0A232LRC9_9EURO</name>
<accession>A0A232LRC9</accession>
<proteinExistence type="predicted"/>
<dbReference type="Proteomes" id="UP000243515">
    <property type="component" value="Unassembled WGS sequence"/>
</dbReference>
<dbReference type="AlphaFoldDB" id="A0A232LRC9"/>